<dbReference type="CDD" id="cd08977">
    <property type="entry name" value="SusD"/>
    <property type="match status" value="1"/>
</dbReference>
<keyword evidence="9" id="KW-1185">Reference proteome</keyword>
<protein>
    <submittedName>
        <fullName evidence="8">RagB/SusD family nutrient uptake outer membrane protein</fullName>
    </submittedName>
</protein>
<comment type="subcellular location">
    <subcellularLocation>
        <location evidence="1">Cell outer membrane</location>
    </subcellularLocation>
</comment>
<keyword evidence="3" id="KW-0732">Signal</keyword>
<dbReference type="Proteomes" id="UP001200145">
    <property type="component" value="Unassembled WGS sequence"/>
</dbReference>
<evidence type="ECO:0000256" key="5">
    <source>
        <dbReference type="ARBA" id="ARBA00023237"/>
    </source>
</evidence>
<gene>
    <name evidence="8" type="ORF">L0U88_03790</name>
</gene>
<name>A0ABS9BDG5_9BACT</name>
<feature type="domain" description="SusD-like N-terminal" evidence="7">
    <location>
        <begin position="22"/>
        <end position="227"/>
    </location>
</feature>
<dbReference type="InterPro" id="IPR012944">
    <property type="entry name" value="SusD_RagB_dom"/>
</dbReference>
<dbReference type="Pfam" id="PF07980">
    <property type="entry name" value="SusD_RagB"/>
    <property type="match status" value="1"/>
</dbReference>
<feature type="domain" description="RagB/SusD" evidence="6">
    <location>
        <begin position="315"/>
        <end position="523"/>
    </location>
</feature>
<evidence type="ECO:0000313" key="8">
    <source>
        <dbReference type="EMBL" id="MCF1713751.1"/>
    </source>
</evidence>
<organism evidence="8 9">
    <name type="scientific">Flavihumibacter fluminis</name>
    <dbReference type="NCBI Taxonomy" id="2909236"/>
    <lineage>
        <taxon>Bacteria</taxon>
        <taxon>Pseudomonadati</taxon>
        <taxon>Bacteroidota</taxon>
        <taxon>Chitinophagia</taxon>
        <taxon>Chitinophagales</taxon>
        <taxon>Chitinophagaceae</taxon>
        <taxon>Flavihumibacter</taxon>
    </lineage>
</organism>
<dbReference type="InterPro" id="IPR011990">
    <property type="entry name" value="TPR-like_helical_dom_sf"/>
</dbReference>
<dbReference type="EMBL" id="JAKEVY010000001">
    <property type="protein sequence ID" value="MCF1713751.1"/>
    <property type="molecule type" value="Genomic_DNA"/>
</dbReference>
<evidence type="ECO:0000256" key="4">
    <source>
        <dbReference type="ARBA" id="ARBA00023136"/>
    </source>
</evidence>
<keyword evidence="5" id="KW-0998">Cell outer membrane</keyword>
<accession>A0ABS9BDG5</accession>
<dbReference type="SUPFAM" id="SSF48452">
    <property type="entry name" value="TPR-like"/>
    <property type="match status" value="1"/>
</dbReference>
<evidence type="ECO:0000259" key="6">
    <source>
        <dbReference type="Pfam" id="PF07980"/>
    </source>
</evidence>
<evidence type="ECO:0000256" key="2">
    <source>
        <dbReference type="ARBA" id="ARBA00006275"/>
    </source>
</evidence>
<dbReference type="RefSeq" id="WP_234864279.1">
    <property type="nucleotide sequence ID" value="NZ_JAKEVY010000001.1"/>
</dbReference>
<comment type="similarity">
    <text evidence="2">Belongs to the SusD family.</text>
</comment>
<dbReference type="PROSITE" id="PS51257">
    <property type="entry name" value="PROKAR_LIPOPROTEIN"/>
    <property type="match status" value="1"/>
</dbReference>
<evidence type="ECO:0000256" key="1">
    <source>
        <dbReference type="ARBA" id="ARBA00004442"/>
    </source>
</evidence>
<proteinExistence type="inferred from homology"/>
<evidence type="ECO:0000256" key="3">
    <source>
        <dbReference type="ARBA" id="ARBA00022729"/>
    </source>
</evidence>
<comment type="caution">
    <text evidence="8">The sequence shown here is derived from an EMBL/GenBank/DDBJ whole genome shotgun (WGS) entry which is preliminary data.</text>
</comment>
<dbReference type="Pfam" id="PF14322">
    <property type="entry name" value="SusD-like_3"/>
    <property type="match status" value="1"/>
</dbReference>
<evidence type="ECO:0000259" key="7">
    <source>
        <dbReference type="Pfam" id="PF14322"/>
    </source>
</evidence>
<evidence type="ECO:0000313" key="9">
    <source>
        <dbReference type="Proteomes" id="UP001200145"/>
    </source>
</evidence>
<reference evidence="8 9" key="1">
    <citation type="submission" date="2022-01" db="EMBL/GenBank/DDBJ databases">
        <title>Flavihumibacter sp. nov., isolated from sediment of a river.</title>
        <authorList>
            <person name="Liu H."/>
        </authorList>
    </citation>
    <scope>NUCLEOTIDE SEQUENCE [LARGE SCALE GENOMIC DNA]</scope>
    <source>
        <strain evidence="8 9">RY-1</strain>
    </source>
</reference>
<dbReference type="InterPro" id="IPR033985">
    <property type="entry name" value="SusD-like_N"/>
</dbReference>
<sequence>MKTKLIAIALIIAAGSLSSCKKFLELQPYGQPSELNNLTDAQAMQAVYSLFYWQYREGTLGRGFMWFENCSDNFVTGRTQAEAQNIKNFLDEGSSSRDVRDNWPQMYQTINYSNNLIRSAPNATKLSNRVRNSVLAHAYFMRGFSYLWLAPWYGDNGPNGGIPIVTENTPIDEIDVPRPTSVLENYDMIIEDLQKAADLLPWFDELPQAEWGLMHKTAAWSLMARAALYAAQYDPSYYEKVIEYTDRVISSGKHGLVPRYADVFEIENNWSPEYIMSATSTEIDGSKLPGVIFQNGGFGIYNTWGYFQPTVELWKAFEEGDTRRKATIGFPGDTLQFVGNQLIWAVNPSSVSSPTAMTIVKYLAPFRPAEAVGNTVNPNSDNGTTDLNIPIVRYSDVLLMKAEALIWLGRNGDEPLNKVRVRAGLDPITNATKEDLKRERRCEFVLEFGVFRHLDLVRWGDAQAAYAKPLHGYKVNLSGSTVSSLEEIVVWPARNFNPSVHHVFPIPNNEISKSVNLKQNLGY</sequence>
<keyword evidence="4" id="KW-0472">Membrane</keyword>
<dbReference type="Gene3D" id="1.25.40.390">
    <property type="match status" value="1"/>
</dbReference>